<organism evidence="1">
    <name type="scientific">Brassica oleracea</name>
    <name type="common">Wild cabbage</name>
    <dbReference type="NCBI Taxonomy" id="3712"/>
    <lineage>
        <taxon>Eukaryota</taxon>
        <taxon>Viridiplantae</taxon>
        <taxon>Streptophyta</taxon>
        <taxon>Embryophyta</taxon>
        <taxon>Tracheophyta</taxon>
        <taxon>Spermatophyta</taxon>
        <taxon>Magnoliopsida</taxon>
        <taxon>eudicotyledons</taxon>
        <taxon>Gunneridae</taxon>
        <taxon>Pentapetalae</taxon>
        <taxon>rosids</taxon>
        <taxon>malvids</taxon>
        <taxon>Brassicales</taxon>
        <taxon>Brassicaceae</taxon>
        <taxon>Brassiceae</taxon>
        <taxon>Brassica</taxon>
    </lineage>
</organism>
<name>A0A3P6E276_BRAOL</name>
<gene>
    <name evidence="1" type="ORF">BOLC2T11803H</name>
</gene>
<dbReference type="EMBL" id="LR031874">
    <property type="protein sequence ID" value="VDD26722.1"/>
    <property type="molecule type" value="Genomic_DNA"/>
</dbReference>
<protein>
    <submittedName>
        <fullName evidence="1">Uncharacterized protein</fullName>
    </submittedName>
</protein>
<sequence length="37" mass="4118">MSFPCFGSKVVFLVTAQNSLRSLEQAKTLSQVLPQVY</sequence>
<reference evidence="1" key="1">
    <citation type="submission" date="2018-11" db="EMBL/GenBank/DDBJ databases">
        <authorList>
            <consortium name="Genoscope - CEA"/>
            <person name="William W."/>
        </authorList>
    </citation>
    <scope>NUCLEOTIDE SEQUENCE</scope>
</reference>
<evidence type="ECO:0000313" key="1">
    <source>
        <dbReference type="EMBL" id="VDD26722.1"/>
    </source>
</evidence>
<accession>A0A3P6E276</accession>
<proteinExistence type="predicted"/>
<dbReference type="AlphaFoldDB" id="A0A3P6E276"/>